<keyword evidence="4 11" id="KW-0812">Transmembrane</keyword>
<dbReference type="GO" id="GO:0007188">
    <property type="term" value="P:adenylate cyclase-modulating G protein-coupled receptor signaling pathway"/>
    <property type="evidence" value="ECO:0007669"/>
    <property type="project" value="TreeGrafter"/>
</dbReference>
<dbReference type="PANTHER" id="PTHR45620:SF37">
    <property type="entry name" value="G_PROTEIN_RECEP_F2_4 DOMAIN-CONTAINING PROTEIN"/>
    <property type="match status" value="1"/>
</dbReference>
<reference evidence="14" key="1">
    <citation type="submission" date="2020-09" db="EMBL/GenBank/DDBJ databases">
        <authorList>
            <person name="Kikuchi T."/>
        </authorList>
    </citation>
    <scope>NUCLEOTIDE SEQUENCE</scope>
    <source>
        <strain evidence="14">SH1</strain>
    </source>
</reference>
<dbReference type="PANTHER" id="PTHR45620">
    <property type="entry name" value="PDF RECEPTOR-LIKE PROTEIN-RELATED"/>
    <property type="match status" value="1"/>
</dbReference>
<feature type="transmembrane region" description="Helical" evidence="11">
    <location>
        <begin position="124"/>
        <end position="145"/>
    </location>
</feature>
<feature type="transmembrane region" description="Helical" evidence="11">
    <location>
        <begin position="240"/>
        <end position="261"/>
    </location>
</feature>
<dbReference type="EMBL" id="CAJFCW020000003">
    <property type="protein sequence ID" value="CAG9108430.1"/>
    <property type="molecule type" value="Genomic_DNA"/>
</dbReference>
<dbReference type="InterPro" id="IPR000832">
    <property type="entry name" value="GPCR_2_secretin-like"/>
</dbReference>
<keyword evidence="10" id="KW-0807">Transducer</keyword>
<evidence type="ECO:0000256" key="8">
    <source>
        <dbReference type="ARBA" id="ARBA00023170"/>
    </source>
</evidence>
<dbReference type="GO" id="GO:0007166">
    <property type="term" value="P:cell surface receptor signaling pathway"/>
    <property type="evidence" value="ECO:0007669"/>
    <property type="project" value="InterPro"/>
</dbReference>
<dbReference type="OrthoDB" id="5967113at2759"/>
<dbReference type="SUPFAM" id="SSF81321">
    <property type="entry name" value="Family A G protein-coupled receptor-like"/>
    <property type="match status" value="1"/>
</dbReference>
<dbReference type="GO" id="GO:0005886">
    <property type="term" value="C:plasma membrane"/>
    <property type="evidence" value="ECO:0007669"/>
    <property type="project" value="UniProtKB-SubCell"/>
</dbReference>
<dbReference type="Proteomes" id="UP000783686">
    <property type="component" value="Unassembled WGS sequence"/>
</dbReference>
<sequence>MSFLLRENATCSAYADYHNNVYTRLPSAEKRCLPHFDKSLCWYNVSAGSTGYRDCPFQFCKSIPGCDIIASEYKVSRVCQENGVWNDSVYSQCIEVLERHRRCVAGYCQTCPDPLRETVINVSLTLSVISVALLVAALVLFSIFDSIQCRRLQIHKNLALAFVFRFAVLAVWTILNSTNAFHDCNQYVPQPIKGLEWLCKMVIWFVIYFQVASVMWMLIEGIYLYSRFTVLAMRYGEAPYAVFLLTGWGIPFVVVMIWTFIHSNITSKIPHSYCWLPYAQGRHLWILGGTMGAALLLNLVVLLAIIVILVQKLRTESAQESKKIWKAVKATILLVPLLGVSNIPLFYEPNTPGAIYMLGSAILQHSQGIFIAVLYCFLNAEIQGAIKRELAKMPFSFNKLFNQRVRFETERTYVPTNDQANGQRMPLGEIRNGSSGQATLTSNGSINVAHNSSSMQPLLESGERQVQCVLKSVVQGDENVNGIRKRNTRRNNQFGRLSSETRLMTWDPWRMFCLFSRTHPNMLSRVILVTLVATVGAKDLLPEDCHCRDWYGGCRQQGDGWVDEFVWAFRCNRNDGGPADFTGCMLPDSNQVIPVGSNQTVNEFWHSCDANQIRIKYEQEPKCLINGTVVKRVGEKFRDGIFDRICLESGTWVKGCYYQNETQDWVRLGLGQSGYNGLVKYTCDLYKDNPGIVQFHAEIRDDVPHKSPPNKGINQNLPHPYDNRLKQDPIKWNHENAAHFIANDNKFNAVIRYLPASLNINKPQSFL</sequence>
<keyword evidence="15" id="KW-1185">Reference proteome</keyword>
<dbReference type="InterPro" id="IPR001879">
    <property type="entry name" value="GPCR_2_extracellular_dom"/>
</dbReference>
<feature type="transmembrane region" description="Helical" evidence="11">
    <location>
        <begin position="330"/>
        <end position="347"/>
    </location>
</feature>
<feature type="transmembrane region" description="Helical" evidence="11">
    <location>
        <begin position="195"/>
        <end position="219"/>
    </location>
</feature>
<evidence type="ECO:0000313" key="15">
    <source>
        <dbReference type="Proteomes" id="UP000614601"/>
    </source>
</evidence>
<evidence type="ECO:0008006" key="16">
    <source>
        <dbReference type="Google" id="ProtNLM"/>
    </source>
</evidence>
<dbReference type="InterPro" id="IPR036445">
    <property type="entry name" value="GPCR_2_extracell_dom_sf"/>
</dbReference>
<comment type="similarity">
    <text evidence="2">Belongs to the G-protein coupled receptor 2 family.</text>
</comment>
<keyword evidence="3" id="KW-1003">Cell membrane</keyword>
<dbReference type="Gene3D" id="4.10.1240.10">
    <property type="entry name" value="GPCR, family 2, extracellular hormone receptor domain"/>
    <property type="match status" value="1"/>
</dbReference>
<dbReference type="InterPro" id="IPR017981">
    <property type="entry name" value="GPCR_2-like_7TM"/>
</dbReference>
<evidence type="ECO:0000256" key="1">
    <source>
        <dbReference type="ARBA" id="ARBA00004651"/>
    </source>
</evidence>
<dbReference type="InterPro" id="IPR050332">
    <property type="entry name" value="GPCR_2"/>
</dbReference>
<keyword evidence="5 11" id="KW-1133">Transmembrane helix</keyword>
<evidence type="ECO:0000259" key="13">
    <source>
        <dbReference type="PROSITE" id="PS50261"/>
    </source>
</evidence>
<dbReference type="InterPro" id="IPR017983">
    <property type="entry name" value="GPCR_2_secretin-like_CS"/>
</dbReference>
<feature type="transmembrane region" description="Helical" evidence="11">
    <location>
        <begin position="157"/>
        <end position="175"/>
    </location>
</feature>
<evidence type="ECO:0000256" key="10">
    <source>
        <dbReference type="ARBA" id="ARBA00023224"/>
    </source>
</evidence>
<dbReference type="SUPFAM" id="SSF111418">
    <property type="entry name" value="Hormone receptor domain"/>
    <property type="match status" value="1"/>
</dbReference>
<dbReference type="AlphaFoldDB" id="A0A811KNK0"/>
<evidence type="ECO:0000256" key="2">
    <source>
        <dbReference type="ARBA" id="ARBA00005314"/>
    </source>
</evidence>
<evidence type="ECO:0000256" key="9">
    <source>
        <dbReference type="ARBA" id="ARBA00023180"/>
    </source>
</evidence>
<dbReference type="Proteomes" id="UP000614601">
    <property type="component" value="Unassembled WGS sequence"/>
</dbReference>
<dbReference type="GO" id="GO:0008528">
    <property type="term" value="F:G protein-coupled peptide receptor activity"/>
    <property type="evidence" value="ECO:0007669"/>
    <property type="project" value="TreeGrafter"/>
</dbReference>
<dbReference type="PROSITE" id="PS50261">
    <property type="entry name" value="G_PROTEIN_RECEP_F2_4"/>
    <property type="match status" value="1"/>
</dbReference>
<feature type="domain" description="G-protein coupled receptors family 2 profile 1" evidence="12">
    <location>
        <begin position="10"/>
        <end position="97"/>
    </location>
</feature>
<dbReference type="Pfam" id="PF00002">
    <property type="entry name" value="7tm_2"/>
    <property type="match status" value="1"/>
</dbReference>
<dbReference type="PRINTS" id="PR00249">
    <property type="entry name" value="GPCRSECRETIN"/>
</dbReference>
<dbReference type="Pfam" id="PF02793">
    <property type="entry name" value="HRM"/>
    <property type="match status" value="1"/>
</dbReference>
<gene>
    <name evidence="14" type="ORF">BOKJ2_LOCUS7251</name>
</gene>
<evidence type="ECO:0000259" key="12">
    <source>
        <dbReference type="PROSITE" id="PS50227"/>
    </source>
</evidence>
<evidence type="ECO:0000256" key="6">
    <source>
        <dbReference type="ARBA" id="ARBA00023040"/>
    </source>
</evidence>
<evidence type="ECO:0000256" key="3">
    <source>
        <dbReference type="ARBA" id="ARBA00022475"/>
    </source>
</evidence>
<keyword evidence="7 11" id="KW-0472">Membrane</keyword>
<evidence type="ECO:0000256" key="5">
    <source>
        <dbReference type="ARBA" id="ARBA00022989"/>
    </source>
</evidence>
<feature type="domain" description="G-protein coupled receptors family 2 profile 2" evidence="13">
    <location>
        <begin position="119"/>
        <end position="379"/>
    </location>
</feature>
<dbReference type="SMART" id="SM00008">
    <property type="entry name" value="HormR"/>
    <property type="match status" value="1"/>
</dbReference>
<organism evidence="14 15">
    <name type="scientific">Bursaphelenchus okinawaensis</name>
    <dbReference type="NCBI Taxonomy" id="465554"/>
    <lineage>
        <taxon>Eukaryota</taxon>
        <taxon>Metazoa</taxon>
        <taxon>Ecdysozoa</taxon>
        <taxon>Nematoda</taxon>
        <taxon>Chromadorea</taxon>
        <taxon>Rhabditida</taxon>
        <taxon>Tylenchina</taxon>
        <taxon>Tylenchomorpha</taxon>
        <taxon>Aphelenchoidea</taxon>
        <taxon>Aphelenchoididae</taxon>
        <taxon>Bursaphelenchus</taxon>
    </lineage>
</organism>
<evidence type="ECO:0000256" key="11">
    <source>
        <dbReference type="SAM" id="Phobius"/>
    </source>
</evidence>
<dbReference type="EMBL" id="CAJFDH010000003">
    <property type="protein sequence ID" value="CAD5217755.1"/>
    <property type="molecule type" value="Genomic_DNA"/>
</dbReference>
<proteinExistence type="inferred from homology"/>
<keyword evidence="9" id="KW-0325">Glycoprotein</keyword>
<dbReference type="PROSITE" id="PS00649">
    <property type="entry name" value="G_PROTEIN_RECEP_F2_1"/>
    <property type="match status" value="1"/>
</dbReference>
<evidence type="ECO:0000256" key="4">
    <source>
        <dbReference type="ARBA" id="ARBA00022692"/>
    </source>
</evidence>
<evidence type="ECO:0000313" key="14">
    <source>
        <dbReference type="EMBL" id="CAD5217755.1"/>
    </source>
</evidence>
<keyword evidence="8" id="KW-0675">Receptor</keyword>
<dbReference type="Gene3D" id="1.20.1070.10">
    <property type="entry name" value="Rhodopsin 7-helix transmembrane proteins"/>
    <property type="match status" value="1"/>
</dbReference>
<name>A0A811KNK0_9BILA</name>
<dbReference type="PROSITE" id="PS50227">
    <property type="entry name" value="G_PROTEIN_RECEP_F2_3"/>
    <property type="match status" value="1"/>
</dbReference>
<feature type="transmembrane region" description="Helical" evidence="11">
    <location>
        <begin position="285"/>
        <end position="310"/>
    </location>
</feature>
<comment type="subcellular location">
    <subcellularLocation>
        <location evidence="1">Cell membrane</location>
        <topology evidence="1">Multi-pass membrane protein</topology>
    </subcellularLocation>
</comment>
<accession>A0A811KNK0</accession>
<comment type="caution">
    <text evidence="14">The sequence shown here is derived from an EMBL/GenBank/DDBJ whole genome shotgun (WGS) entry which is preliminary data.</text>
</comment>
<evidence type="ECO:0000256" key="7">
    <source>
        <dbReference type="ARBA" id="ARBA00023136"/>
    </source>
</evidence>
<protein>
    <recommendedName>
        <fullName evidence="16">G_PROTEIN_RECEP_F2_4 domain-containing protein</fullName>
    </recommendedName>
</protein>
<keyword evidence="6" id="KW-0297">G-protein coupled receptor</keyword>